<dbReference type="PANTHER" id="PTHR13620:SF104">
    <property type="entry name" value="EXONUCLEASE 3'-5' DOMAIN-CONTAINING PROTEIN 2"/>
    <property type="match status" value="1"/>
</dbReference>
<dbReference type="OrthoDB" id="1920326at2759"/>
<gene>
    <name evidence="5" type="ORF">POSPLADRAFT_1176987</name>
</gene>
<feature type="compositionally biased region" description="Basic and acidic residues" evidence="3">
    <location>
        <begin position="286"/>
        <end position="308"/>
    </location>
</feature>
<name>A0A1X6NH74_9APHY</name>
<dbReference type="InterPro" id="IPR036397">
    <property type="entry name" value="RNaseH_sf"/>
</dbReference>
<reference evidence="5 6" key="1">
    <citation type="submission" date="2017-04" db="EMBL/GenBank/DDBJ databases">
        <title>Genome Sequence of the Model Brown-Rot Fungus Postia placenta SB12.</title>
        <authorList>
            <consortium name="DOE Joint Genome Institute"/>
            <person name="Gaskell J."/>
            <person name="Kersten P."/>
            <person name="Larrondo L.F."/>
            <person name="Canessa P."/>
            <person name="Martinez D."/>
            <person name="Hibbett D."/>
            <person name="Schmoll M."/>
            <person name="Kubicek C.P."/>
            <person name="Martinez A.T."/>
            <person name="Yadav J."/>
            <person name="Master E."/>
            <person name="Magnuson J.K."/>
            <person name="James T."/>
            <person name="Yaver D."/>
            <person name="Berka R."/>
            <person name="Labutti K."/>
            <person name="Lipzen A."/>
            <person name="Aerts A."/>
            <person name="Barry K."/>
            <person name="Henrissat B."/>
            <person name="Blanchette R."/>
            <person name="Grigoriev I."/>
            <person name="Cullen D."/>
        </authorList>
    </citation>
    <scope>NUCLEOTIDE SEQUENCE [LARGE SCALE GENOMIC DNA]</scope>
    <source>
        <strain evidence="5 6">MAD-698-R-SB12</strain>
    </source>
</reference>
<feature type="region of interest" description="Disordered" evidence="3">
    <location>
        <begin position="266"/>
        <end position="430"/>
    </location>
</feature>
<dbReference type="STRING" id="670580.A0A1X6NH74"/>
<dbReference type="PANTHER" id="PTHR13620">
    <property type="entry name" value="3-5 EXONUCLEASE"/>
    <property type="match status" value="1"/>
</dbReference>
<dbReference type="InterPro" id="IPR051132">
    <property type="entry name" value="3-5_Exonuclease_domain"/>
</dbReference>
<dbReference type="GO" id="GO:0003676">
    <property type="term" value="F:nucleic acid binding"/>
    <property type="evidence" value="ECO:0007669"/>
    <property type="project" value="InterPro"/>
</dbReference>
<keyword evidence="2" id="KW-0378">Hydrolase</keyword>
<organism evidence="5 6">
    <name type="scientific">Postia placenta MAD-698-R-SB12</name>
    <dbReference type="NCBI Taxonomy" id="670580"/>
    <lineage>
        <taxon>Eukaryota</taxon>
        <taxon>Fungi</taxon>
        <taxon>Dikarya</taxon>
        <taxon>Basidiomycota</taxon>
        <taxon>Agaricomycotina</taxon>
        <taxon>Agaricomycetes</taxon>
        <taxon>Polyporales</taxon>
        <taxon>Adustoporiaceae</taxon>
        <taxon>Rhodonia</taxon>
    </lineage>
</organism>
<dbReference type="SMART" id="SM00474">
    <property type="entry name" value="35EXOc"/>
    <property type="match status" value="1"/>
</dbReference>
<dbReference type="Proteomes" id="UP000194127">
    <property type="component" value="Unassembled WGS sequence"/>
</dbReference>
<evidence type="ECO:0000256" key="1">
    <source>
        <dbReference type="ARBA" id="ARBA00022722"/>
    </source>
</evidence>
<protein>
    <recommendedName>
        <fullName evidence="4">3'-5' exonuclease domain-containing protein</fullName>
    </recommendedName>
</protein>
<dbReference type="RefSeq" id="XP_024344763.1">
    <property type="nucleotide sequence ID" value="XM_024488457.1"/>
</dbReference>
<dbReference type="GO" id="GO:0006139">
    <property type="term" value="P:nucleobase-containing compound metabolic process"/>
    <property type="evidence" value="ECO:0007669"/>
    <property type="project" value="InterPro"/>
</dbReference>
<dbReference type="InterPro" id="IPR002562">
    <property type="entry name" value="3'-5'_exonuclease_dom"/>
</dbReference>
<proteinExistence type="predicted"/>
<dbReference type="InterPro" id="IPR012337">
    <property type="entry name" value="RNaseH-like_sf"/>
</dbReference>
<keyword evidence="6" id="KW-1185">Reference proteome</keyword>
<dbReference type="GeneID" id="36333406"/>
<evidence type="ECO:0000259" key="4">
    <source>
        <dbReference type="SMART" id="SM00474"/>
    </source>
</evidence>
<dbReference type="SUPFAM" id="SSF53098">
    <property type="entry name" value="Ribonuclease H-like"/>
    <property type="match status" value="1"/>
</dbReference>
<feature type="domain" description="3'-5' exonuclease" evidence="4">
    <location>
        <begin position="53"/>
        <end position="231"/>
    </location>
</feature>
<dbReference type="Gene3D" id="3.30.420.10">
    <property type="entry name" value="Ribonuclease H-like superfamily/Ribonuclease H"/>
    <property type="match status" value="1"/>
</dbReference>
<dbReference type="GO" id="GO:0005737">
    <property type="term" value="C:cytoplasm"/>
    <property type="evidence" value="ECO:0007669"/>
    <property type="project" value="TreeGrafter"/>
</dbReference>
<evidence type="ECO:0000313" key="5">
    <source>
        <dbReference type="EMBL" id="OSX67969.1"/>
    </source>
</evidence>
<evidence type="ECO:0000256" key="2">
    <source>
        <dbReference type="ARBA" id="ARBA00022801"/>
    </source>
</evidence>
<feature type="compositionally biased region" description="Pro residues" evidence="3">
    <location>
        <begin position="268"/>
        <end position="279"/>
    </location>
</feature>
<dbReference type="GO" id="GO:0005634">
    <property type="term" value="C:nucleus"/>
    <property type="evidence" value="ECO:0007669"/>
    <property type="project" value="TreeGrafter"/>
</dbReference>
<sequence>MSRIETFLGVSVATSSRIDVTDPKNNADTAAEKPPAPVYELYSWRSKSPNARLVYIRNVHTANVEVARLAHGPLGFDMEWKPIYNKGQAENPVSLIQLANSETILLIQISAMPRFPEGLKELLSDPRVVKAGVGIQGDCKKLFSDWGVPMRNCVDLSLLARTVDNERWKGRYVAPIGLARLCEAYEELTLAKGKATRSNWEQVLTEVQQQYAANDGHVGYWLYCKFAQMASAMNPVPRLVYYTFDYLDGRLCDPFIGVRWSPDNPYYDPGPPPPPPPPRPPKDKKKAVQREGERALPRAVRFGDHPRASDVQVGRAPASPPSPRQVGRVFPSPPSPRQDRAGPSLQFRPPSRQPPRARGQSLGYREPPVFVPPGFGMKPQPTHPAANMHTHATPVPNTSSGGVGEHSGAPSGRGKPRRSRPRRPHRSDPS</sequence>
<dbReference type="CDD" id="cd06141">
    <property type="entry name" value="WRN_exo"/>
    <property type="match status" value="1"/>
</dbReference>
<dbReference type="EMBL" id="KZ110591">
    <property type="protein sequence ID" value="OSX67969.1"/>
    <property type="molecule type" value="Genomic_DNA"/>
</dbReference>
<dbReference type="GO" id="GO:0008408">
    <property type="term" value="F:3'-5' exonuclease activity"/>
    <property type="evidence" value="ECO:0007669"/>
    <property type="project" value="InterPro"/>
</dbReference>
<evidence type="ECO:0000256" key="3">
    <source>
        <dbReference type="SAM" id="MobiDB-lite"/>
    </source>
</evidence>
<dbReference type="Pfam" id="PF01612">
    <property type="entry name" value="DNA_pol_A_exo1"/>
    <property type="match status" value="1"/>
</dbReference>
<dbReference type="AlphaFoldDB" id="A0A1X6NH74"/>
<evidence type="ECO:0000313" key="6">
    <source>
        <dbReference type="Proteomes" id="UP000194127"/>
    </source>
</evidence>
<accession>A0A1X6NH74</accession>
<keyword evidence="1" id="KW-0540">Nuclease</keyword>
<feature type="compositionally biased region" description="Basic residues" evidence="3">
    <location>
        <begin position="414"/>
        <end position="430"/>
    </location>
</feature>